<reference evidence="4 5" key="1">
    <citation type="submission" date="2023-03" db="EMBL/GenBank/DDBJ databases">
        <title>High-quality genome of Scylla paramamosain provides insights in environmental adaptation.</title>
        <authorList>
            <person name="Zhang L."/>
        </authorList>
    </citation>
    <scope>NUCLEOTIDE SEQUENCE [LARGE SCALE GENOMIC DNA]</scope>
    <source>
        <strain evidence="4">LZ_2023a</strain>
        <tissue evidence="4">Muscle</tissue>
    </source>
</reference>
<dbReference type="PANTHER" id="PTHR19307:SF14">
    <property type="entry name" value="TUMOR PROTEIN D52"/>
    <property type="match status" value="1"/>
</dbReference>
<comment type="caution">
    <text evidence="4">The sequence shown here is derived from an EMBL/GenBank/DDBJ whole genome shotgun (WGS) entry which is preliminary data.</text>
</comment>
<organism evidence="4 5">
    <name type="scientific">Scylla paramamosain</name>
    <name type="common">Mud crab</name>
    <dbReference type="NCBI Taxonomy" id="85552"/>
    <lineage>
        <taxon>Eukaryota</taxon>
        <taxon>Metazoa</taxon>
        <taxon>Ecdysozoa</taxon>
        <taxon>Arthropoda</taxon>
        <taxon>Crustacea</taxon>
        <taxon>Multicrustacea</taxon>
        <taxon>Malacostraca</taxon>
        <taxon>Eumalacostraca</taxon>
        <taxon>Eucarida</taxon>
        <taxon>Decapoda</taxon>
        <taxon>Pleocyemata</taxon>
        <taxon>Brachyura</taxon>
        <taxon>Eubrachyura</taxon>
        <taxon>Portunoidea</taxon>
        <taxon>Portunidae</taxon>
        <taxon>Portuninae</taxon>
        <taxon>Scylla</taxon>
    </lineage>
</organism>
<keyword evidence="5" id="KW-1185">Reference proteome</keyword>
<dbReference type="Proteomes" id="UP001487740">
    <property type="component" value="Unassembled WGS sequence"/>
</dbReference>
<dbReference type="EMBL" id="JARAKH010000039">
    <property type="protein sequence ID" value="KAK8382009.1"/>
    <property type="molecule type" value="Genomic_DNA"/>
</dbReference>
<feature type="compositionally biased region" description="Basic and acidic residues" evidence="3">
    <location>
        <begin position="519"/>
        <end position="530"/>
    </location>
</feature>
<evidence type="ECO:0000256" key="3">
    <source>
        <dbReference type="SAM" id="MobiDB-lite"/>
    </source>
</evidence>
<evidence type="ECO:0000256" key="2">
    <source>
        <dbReference type="ARBA" id="ARBA00023054"/>
    </source>
</evidence>
<gene>
    <name evidence="4" type="ORF">O3P69_015185</name>
</gene>
<dbReference type="AlphaFoldDB" id="A0AAW0T2Y6"/>
<evidence type="ECO:0008006" key="6">
    <source>
        <dbReference type="Google" id="ProtNLM"/>
    </source>
</evidence>
<name>A0AAW0T2Y6_SCYPA</name>
<dbReference type="GO" id="GO:0005737">
    <property type="term" value="C:cytoplasm"/>
    <property type="evidence" value="ECO:0007669"/>
    <property type="project" value="TreeGrafter"/>
</dbReference>
<feature type="region of interest" description="Disordered" evidence="3">
    <location>
        <begin position="503"/>
        <end position="555"/>
    </location>
</feature>
<proteinExistence type="inferred from homology"/>
<evidence type="ECO:0000256" key="1">
    <source>
        <dbReference type="ARBA" id="ARBA00005702"/>
    </source>
</evidence>
<dbReference type="InterPro" id="IPR007327">
    <property type="entry name" value="TPD52"/>
</dbReference>
<comment type="similarity">
    <text evidence="1">Belongs to the TPD52 family.</text>
</comment>
<sequence length="555" mass="60372">MAHSAEDIRNNNVLVEREVLAPAAVPAISTGEVSTPLGTPVGSLPGPTMLAQLMARNLDNLADDTAPSSLGSITVNDEYLEDPLPDLTLENLRLPEEYGDPSLGYEFVNNTDWCNSGLDNSHALLQQLQGLGVRVNEDYLTLDLDLSASRSASVSSVSEDECSISDEQELQSTILCAAQGKTRRVQSSGSQKDAAGTELFSRLSENQENEVFLEDHEVAEAEILPSGGVKVTYENYRKEYRPKISPHHNYIKFLETVSSGPSTEEPPSIGHEGEGAAAPSAPHLTLEDRYRRVLQALQRGARLSDVKMRSLSAKYARKLRRLLAEEVTYDAVTPDSGVHENFNALSPDEQEKLREEWKAELAKTEEEIQTLRQVLGAKVKTAQDLKRRLGITVWREFTEDLNNSMKTVRESQPVQKANEVITEIQEAVSNAPLYRRMSGAFSELGETISQQPVYQKTAGAMSAVGEKTSSLFGGIGAKFGQLKETPTFKSFEERVGGVYSAARTRMGGSGSNSTQDFEEALKEAEGEKAALEAANGGTLQTSTTPGTDVTQPAAS</sequence>
<evidence type="ECO:0000313" key="4">
    <source>
        <dbReference type="EMBL" id="KAK8382009.1"/>
    </source>
</evidence>
<dbReference type="PANTHER" id="PTHR19307">
    <property type="entry name" value="TUMOR PROTEIN D52"/>
    <property type="match status" value="1"/>
</dbReference>
<evidence type="ECO:0000313" key="5">
    <source>
        <dbReference type="Proteomes" id="UP001487740"/>
    </source>
</evidence>
<protein>
    <recommendedName>
        <fullName evidence="6">Tumor protein D54</fullName>
    </recommendedName>
</protein>
<accession>A0AAW0T2Y6</accession>
<feature type="compositionally biased region" description="Polar residues" evidence="3">
    <location>
        <begin position="537"/>
        <end position="555"/>
    </location>
</feature>
<keyword evidence="2" id="KW-0175">Coiled coil</keyword>
<feature type="region of interest" description="Disordered" evidence="3">
    <location>
        <begin position="258"/>
        <end position="283"/>
    </location>
</feature>
<dbReference type="Pfam" id="PF04201">
    <property type="entry name" value="TPD52"/>
    <property type="match status" value="1"/>
</dbReference>